<accession>A0A1E4T609</accession>
<dbReference type="EMBL" id="KV453848">
    <property type="protein sequence ID" value="ODV87200.1"/>
    <property type="molecule type" value="Genomic_DNA"/>
</dbReference>
<name>A0A1E4T609_9ASCO</name>
<proteinExistence type="predicted"/>
<keyword evidence="3" id="KW-1185">Reference proteome</keyword>
<evidence type="ECO:0000313" key="2">
    <source>
        <dbReference type="EMBL" id="ODV87200.1"/>
    </source>
</evidence>
<evidence type="ECO:0000256" key="1">
    <source>
        <dbReference type="SAM" id="Phobius"/>
    </source>
</evidence>
<dbReference type="Proteomes" id="UP000094801">
    <property type="component" value="Unassembled WGS sequence"/>
</dbReference>
<gene>
    <name evidence="2" type="ORF">CANARDRAFT_5753</name>
</gene>
<reference evidence="3" key="1">
    <citation type="submission" date="2016-04" db="EMBL/GenBank/DDBJ databases">
        <title>Comparative genomics of biotechnologically important yeasts.</title>
        <authorList>
            <consortium name="DOE Joint Genome Institute"/>
            <person name="Riley R."/>
            <person name="Haridas S."/>
            <person name="Wolfe K.H."/>
            <person name="Lopes M.R."/>
            <person name="Hittinger C.T."/>
            <person name="Goker M."/>
            <person name="Salamov A."/>
            <person name="Wisecaver J."/>
            <person name="Long T.M."/>
            <person name="Aerts A.L."/>
            <person name="Barry K."/>
            <person name="Choi C."/>
            <person name="Clum A."/>
            <person name="Coughlan A.Y."/>
            <person name="Deshpande S."/>
            <person name="Douglass A.P."/>
            <person name="Hanson S.J."/>
            <person name="Klenk H.-P."/>
            <person name="Labutti K."/>
            <person name="Lapidus A."/>
            <person name="Lindquist E."/>
            <person name="Lipzen A."/>
            <person name="Meier-Kolthoff J.P."/>
            <person name="Ohm R.A."/>
            <person name="Otillar R.P."/>
            <person name="Pangilinan J."/>
            <person name="Peng Y."/>
            <person name="Rokas A."/>
            <person name="Rosa C.A."/>
            <person name="Scheuner C."/>
            <person name="Sibirny A.A."/>
            <person name="Slot J.C."/>
            <person name="Stielow J.B."/>
            <person name="Sun H."/>
            <person name="Kurtzman C.P."/>
            <person name="Blackwell M."/>
            <person name="Grigoriev I.V."/>
            <person name="Jeffries T.W."/>
        </authorList>
    </citation>
    <scope>NUCLEOTIDE SEQUENCE [LARGE SCALE GENOMIC DNA]</scope>
    <source>
        <strain evidence="3">NRRL YB-2248</strain>
    </source>
</reference>
<keyword evidence="1" id="KW-0472">Membrane</keyword>
<keyword evidence="1" id="KW-0812">Transmembrane</keyword>
<dbReference type="OrthoDB" id="1913277at2759"/>
<evidence type="ECO:0000313" key="3">
    <source>
        <dbReference type="Proteomes" id="UP000094801"/>
    </source>
</evidence>
<feature type="transmembrane region" description="Helical" evidence="1">
    <location>
        <begin position="137"/>
        <end position="159"/>
    </location>
</feature>
<protein>
    <submittedName>
        <fullName evidence="2">Uncharacterized protein</fullName>
    </submittedName>
</protein>
<dbReference type="AlphaFoldDB" id="A0A1E4T609"/>
<organism evidence="2 3">
    <name type="scientific">[Candida] arabinofermentans NRRL YB-2248</name>
    <dbReference type="NCBI Taxonomy" id="983967"/>
    <lineage>
        <taxon>Eukaryota</taxon>
        <taxon>Fungi</taxon>
        <taxon>Dikarya</taxon>
        <taxon>Ascomycota</taxon>
        <taxon>Saccharomycotina</taxon>
        <taxon>Pichiomycetes</taxon>
        <taxon>Pichiales</taxon>
        <taxon>Pichiaceae</taxon>
        <taxon>Ogataea</taxon>
        <taxon>Ogataea/Candida clade</taxon>
    </lineage>
</organism>
<sequence>MSQESNLEVSKPFTLQKPTWPTTFEDDTIFQPVNTVGDSVRVSLFTTLFLGGMHFRRMLQHRKGSARPGTAKYLALFELQKRHFVAIPLALGTYTFVSSSLYNLDEGRKPVNEMIAGGTAISVATMFKKSWPLNAKIGMALGAAVFMGIFNWAGGWNLYDTNISYMRSQGKVKDQVSNKDLDEQFENNTYKKQGFWEVVYRKPLSQTIEELGEGRGIGKQ</sequence>
<keyword evidence="1" id="KW-1133">Transmembrane helix</keyword>